<dbReference type="PRINTS" id="PR00320">
    <property type="entry name" value="GPROTEINBRPT"/>
</dbReference>
<dbReference type="Proteomes" id="UP000287188">
    <property type="component" value="Unassembled WGS sequence"/>
</dbReference>
<dbReference type="Gene3D" id="2.130.10.10">
    <property type="entry name" value="YVTN repeat-like/Quinoprotein amine dehydrogenase"/>
    <property type="match status" value="3"/>
</dbReference>
<dbReference type="GO" id="GO:0005524">
    <property type="term" value="F:ATP binding"/>
    <property type="evidence" value="ECO:0007669"/>
    <property type="project" value="InterPro"/>
</dbReference>
<dbReference type="AlphaFoldDB" id="A0A402AGN1"/>
<name>A0A402AGN1_9CHLR</name>
<organism evidence="6 7">
    <name type="scientific">Dictyobacter kobayashii</name>
    <dbReference type="NCBI Taxonomy" id="2014872"/>
    <lineage>
        <taxon>Bacteria</taxon>
        <taxon>Bacillati</taxon>
        <taxon>Chloroflexota</taxon>
        <taxon>Ktedonobacteria</taxon>
        <taxon>Ktedonobacterales</taxon>
        <taxon>Dictyobacteraceae</taxon>
        <taxon>Dictyobacter</taxon>
    </lineage>
</organism>
<dbReference type="InterPro" id="IPR000719">
    <property type="entry name" value="Prot_kinase_dom"/>
</dbReference>
<keyword evidence="1 3" id="KW-0853">WD repeat</keyword>
<dbReference type="GO" id="GO:0004672">
    <property type="term" value="F:protein kinase activity"/>
    <property type="evidence" value="ECO:0007669"/>
    <property type="project" value="InterPro"/>
</dbReference>
<evidence type="ECO:0000256" key="2">
    <source>
        <dbReference type="ARBA" id="ARBA00022737"/>
    </source>
</evidence>
<feature type="repeat" description="WD" evidence="3">
    <location>
        <begin position="575"/>
        <end position="605"/>
    </location>
</feature>
<feature type="domain" description="Protein kinase" evidence="5">
    <location>
        <begin position="56"/>
        <end position="312"/>
    </location>
</feature>
<evidence type="ECO:0000256" key="1">
    <source>
        <dbReference type="ARBA" id="ARBA00022574"/>
    </source>
</evidence>
<dbReference type="PANTHER" id="PTHR22847:SF637">
    <property type="entry name" value="WD REPEAT DOMAIN 5B"/>
    <property type="match status" value="1"/>
</dbReference>
<dbReference type="PROSITE" id="PS50294">
    <property type="entry name" value="WD_REPEATS_REGION"/>
    <property type="match status" value="5"/>
</dbReference>
<feature type="repeat" description="WD" evidence="3">
    <location>
        <begin position="519"/>
        <end position="560"/>
    </location>
</feature>
<dbReference type="SMART" id="SM00220">
    <property type="entry name" value="S_TKc"/>
    <property type="match status" value="1"/>
</dbReference>
<evidence type="ECO:0000313" key="6">
    <source>
        <dbReference type="EMBL" id="GCE18291.1"/>
    </source>
</evidence>
<proteinExistence type="predicted"/>
<dbReference type="OrthoDB" id="5632033at2"/>
<dbReference type="SUPFAM" id="SSF50978">
    <property type="entry name" value="WD40 repeat-like"/>
    <property type="match status" value="1"/>
</dbReference>
<dbReference type="PROSITE" id="PS50011">
    <property type="entry name" value="PROTEIN_KINASE_DOM"/>
    <property type="match status" value="1"/>
</dbReference>
<keyword evidence="7" id="KW-1185">Reference proteome</keyword>
<evidence type="ECO:0000256" key="3">
    <source>
        <dbReference type="PROSITE-ProRule" id="PRU00221"/>
    </source>
</evidence>
<accession>A0A402AGN1</accession>
<dbReference type="Gene3D" id="1.10.510.10">
    <property type="entry name" value="Transferase(Phosphotransferase) domain 1"/>
    <property type="match status" value="1"/>
</dbReference>
<dbReference type="Pfam" id="PF00069">
    <property type="entry name" value="Pkinase"/>
    <property type="match status" value="1"/>
</dbReference>
<keyword evidence="2" id="KW-0677">Repeat</keyword>
<gene>
    <name evidence="6" type="ORF">KDK_20910</name>
</gene>
<dbReference type="PROSITE" id="PS50082">
    <property type="entry name" value="WD_REPEATS_2"/>
    <property type="match status" value="6"/>
</dbReference>
<feature type="region of interest" description="Disordered" evidence="4">
    <location>
        <begin position="359"/>
        <end position="379"/>
    </location>
</feature>
<protein>
    <recommendedName>
        <fullName evidence="5">Protein kinase domain-containing protein</fullName>
    </recommendedName>
</protein>
<evidence type="ECO:0000259" key="5">
    <source>
        <dbReference type="PROSITE" id="PS50011"/>
    </source>
</evidence>
<dbReference type="RefSeq" id="WP_126549849.1">
    <property type="nucleotide sequence ID" value="NZ_BIFS01000001.1"/>
</dbReference>
<dbReference type="InterPro" id="IPR011009">
    <property type="entry name" value="Kinase-like_dom_sf"/>
</dbReference>
<reference evidence="7" key="1">
    <citation type="submission" date="2018-12" db="EMBL/GenBank/DDBJ databases">
        <title>Tengunoibacter tsumagoiensis gen. nov., sp. nov., Dictyobacter kobayashii sp. nov., D. alpinus sp. nov., and D. joshuensis sp. nov. and description of Dictyobacteraceae fam. nov. within the order Ktedonobacterales isolated from Tengu-no-mugimeshi.</title>
        <authorList>
            <person name="Wang C.M."/>
            <person name="Zheng Y."/>
            <person name="Sakai Y."/>
            <person name="Toyoda A."/>
            <person name="Minakuchi Y."/>
            <person name="Abe K."/>
            <person name="Yokota A."/>
            <person name="Yabe S."/>
        </authorList>
    </citation>
    <scope>NUCLEOTIDE SEQUENCE [LARGE SCALE GENOMIC DNA]</scope>
    <source>
        <strain evidence="7">Uno11</strain>
    </source>
</reference>
<dbReference type="CDD" id="cd14014">
    <property type="entry name" value="STKc_PknB_like"/>
    <property type="match status" value="1"/>
</dbReference>
<dbReference type="InterPro" id="IPR036322">
    <property type="entry name" value="WD40_repeat_dom_sf"/>
</dbReference>
<dbReference type="InterPro" id="IPR015943">
    <property type="entry name" value="WD40/YVTN_repeat-like_dom_sf"/>
</dbReference>
<comment type="caution">
    <text evidence="6">The sequence shown here is derived from an EMBL/GenBank/DDBJ whole genome shotgun (WGS) entry which is preliminary data.</text>
</comment>
<dbReference type="CDD" id="cd00200">
    <property type="entry name" value="WD40"/>
    <property type="match status" value="1"/>
</dbReference>
<feature type="repeat" description="WD" evidence="3">
    <location>
        <begin position="391"/>
        <end position="432"/>
    </location>
</feature>
<feature type="repeat" description="WD" evidence="3">
    <location>
        <begin position="475"/>
        <end position="516"/>
    </location>
</feature>
<dbReference type="EMBL" id="BIFS01000001">
    <property type="protein sequence ID" value="GCE18291.1"/>
    <property type="molecule type" value="Genomic_DNA"/>
</dbReference>
<dbReference type="InterPro" id="IPR001680">
    <property type="entry name" value="WD40_rpt"/>
</dbReference>
<feature type="repeat" description="WD" evidence="3">
    <location>
        <begin position="660"/>
        <end position="694"/>
    </location>
</feature>
<feature type="repeat" description="WD" evidence="3">
    <location>
        <begin position="433"/>
        <end position="474"/>
    </location>
</feature>
<dbReference type="SMART" id="SM00320">
    <property type="entry name" value="WD40"/>
    <property type="match status" value="7"/>
</dbReference>
<dbReference type="InterPro" id="IPR020472">
    <property type="entry name" value="WD40_PAC1"/>
</dbReference>
<evidence type="ECO:0000313" key="7">
    <source>
        <dbReference type="Proteomes" id="UP000287188"/>
    </source>
</evidence>
<dbReference type="PANTHER" id="PTHR22847">
    <property type="entry name" value="WD40 REPEAT PROTEIN"/>
    <property type="match status" value="1"/>
</dbReference>
<sequence>MALSSHVFCDHCGAANREQALFCRACGQSLRLSAATANSSTLTGLLTAQAMLKQRYLILGQAGRGGFGAVYKASDLEFGNRLVAIKEMSQSTLSSKELDEAVASFKREAMLLAGLTHPNLPRIYDQFMENGRSYLVMDFIDGETLEDRLQRLGGAKLPIEKILDIALQLCSVLEYLHTRQPPIIFRDLKPANIMLMSTGHLYLIDFGIARNFTPGKDKDTTALGSYGYAPPEQYGKSQTTMRADIYSMGATLHQLLTGEDPSETPFQFSQLHLRDERLADLESLVMSMVSVDINKRPADIAQVRQSLQNVTMQYTLGQTLPRVALNGTSQTLVPSMLAPLPLRPGSTAVYQPPPAVTPVPVPVPKTPTGKRSAKRTGPPQVYPQANMLYVCMGHSTRITALSWSPDGKYLASASYDKTVQIWDAANGNHLTTYKGHTGRVNGVCWSPDSQMVASASDDHTVRLWTPLTGKTEYVFGQHSGGVNAISWSPDGQWLASGGDDKKVLIWQARASTHEISLSYQEHTALVSTLAWSSDSRLIASGGEDHCVRIWEPNKVQQKRSFLSSLFFPGQSQKILRGYSGNILALAWSPDNRYLATTSSDYQVRIDGAQSDYAVTTLMIDHSTLKNALAWSPSGQHLAIGGNDKLVHLCSIATRKETYSYHGHSGYVQSVTWSPDGSRIASAGVDRTIQVWQAK</sequence>
<evidence type="ECO:0000256" key="4">
    <source>
        <dbReference type="SAM" id="MobiDB-lite"/>
    </source>
</evidence>
<dbReference type="Gene3D" id="3.30.200.20">
    <property type="entry name" value="Phosphorylase Kinase, domain 1"/>
    <property type="match status" value="1"/>
</dbReference>
<dbReference type="Pfam" id="PF00400">
    <property type="entry name" value="WD40"/>
    <property type="match status" value="7"/>
</dbReference>
<dbReference type="SUPFAM" id="SSF56112">
    <property type="entry name" value="Protein kinase-like (PK-like)"/>
    <property type="match status" value="1"/>
</dbReference>